<feature type="region of interest" description="Disordered" evidence="1">
    <location>
        <begin position="307"/>
        <end position="326"/>
    </location>
</feature>
<proteinExistence type="predicted"/>
<feature type="region of interest" description="Disordered" evidence="1">
    <location>
        <begin position="611"/>
        <end position="639"/>
    </location>
</feature>
<feature type="region of interest" description="Disordered" evidence="1">
    <location>
        <begin position="156"/>
        <end position="192"/>
    </location>
</feature>
<comment type="caution">
    <text evidence="2">The sequence shown here is derived from an EMBL/GenBank/DDBJ whole genome shotgun (WGS) entry which is preliminary data.</text>
</comment>
<feature type="compositionally biased region" description="Basic and acidic residues" evidence="1">
    <location>
        <begin position="462"/>
        <end position="479"/>
    </location>
</feature>
<feature type="non-terminal residue" evidence="2">
    <location>
        <position position="1"/>
    </location>
</feature>
<feature type="region of interest" description="Disordered" evidence="1">
    <location>
        <begin position="1"/>
        <end position="137"/>
    </location>
</feature>
<feature type="region of interest" description="Disordered" evidence="1">
    <location>
        <begin position="454"/>
        <end position="507"/>
    </location>
</feature>
<gene>
    <name evidence="2" type="ORF">F5878DRAFT_628473</name>
</gene>
<feature type="compositionally biased region" description="Polar residues" evidence="1">
    <location>
        <begin position="68"/>
        <end position="86"/>
    </location>
</feature>
<reference evidence="2" key="1">
    <citation type="submission" date="2022-08" db="EMBL/GenBank/DDBJ databases">
        <authorList>
            <consortium name="DOE Joint Genome Institute"/>
            <person name="Min B."/>
            <person name="Riley R."/>
            <person name="Sierra-Patev S."/>
            <person name="Naranjo-Ortiz M."/>
            <person name="Looney B."/>
            <person name="Konkel Z."/>
            <person name="Slot J.C."/>
            <person name="Sakamoto Y."/>
            <person name="Steenwyk J.L."/>
            <person name="Rokas A."/>
            <person name="Carro J."/>
            <person name="Camarero S."/>
            <person name="Ferreira P."/>
            <person name="Molpeceres G."/>
            <person name="Ruiz-Duenas F.J."/>
            <person name="Serrano A."/>
            <person name="Henrissat B."/>
            <person name="Drula E."/>
            <person name="Hughes K.W."/>
            <person name="Mata J.L."/>
            <person name="Ishikawa N.K."/>
            <person name="Vargas-Isla R."/>
            <person name="Ushijima S."/>
            <person name="Smith C.A."/>
            <person name="Ahrendt S."/>
            <person name="Andreopoulos W."/>
            <person name="He G."/>
            <person name="Labutti K."/>
            <person name="Lipzen A."/>
            <person name="Ng V."/>
            <person name="Sandor L."/>
            <person name="Barry K."/>
            <person name="Martinez A.T."/>
            <person name="Xiao Y."/>
            <person name="Gibbons J.G."/>
            <person name="Terashima K."/>
            <person name="Hibbett D.S."/>
            <person name="Grigoriev I.V."/>
        </authorList>
    </citation>
    <scope>NUCLEOTIDE SEQUENCE</scope>
    <source>
        <strain evidence="2">TFB9207</strain>
    </source>
</reference>
<feature type="region of interest" description="Disordered" evidence="1">
    <location>
        <begin position="834"/>
        <end position="858"/>
    </location>
</feature>
<dbReference type="EMBL" id="MU806431">
    <property type="protein sequence ID" value="KAJ3835250.1"/>
    <property type="molecule type" value="Genomic_DNA"/>
</dbReference>
<feature type="compositionally biased region" description="Polar residues" evidence="1">
    <location>
        <begin position="29"/>
        <end position="38"/>
    </location>
</feature>
<keyword evidence="3" id="KW-1185">Reference proteome</keyword>
<feature type="compositionally biased region" description="Polar residues" evidence="1">
    <location>
        <begin position="733"/>
        <end position="750"/>
    </location>
</feature>
<feature type="compositionally biased region" description="Basic and acidic residues" evidence="1">
    <location>
        <begin position="669"/>
        <end position="684"/>
    </location>
</feature>
<evidence type="ECO:0000256" key="1">
    <source>
        <dbReference type="SAM" id="MobiDB-lite"/>
    </source>
</evidence>
<feature type="compositionally biased region" description="Polar residues" evidence="1">
    <location>
        <begin position="1"/>
        <end position="21"/>
    </location>
</feature>
<evidence type="ECO:0000313" key="2">
    <source>
        <dbReference type="EMBL" id="KAJ3835250.1"/>
    </source>
</evidence>
<dbReference type="Proteomes" id="UP001163846">
    <property type="component" value="Unassembled WGS sequence"/>
</dbReference>
<evidence type="ECO:0000313" key="3">
    <source>
        <dbReference type="Proteomes" id="UP001163846"/>
    </source>
</evidence>
<feature type="compositionally biased region" description="Low complexity" evidence="1">
    <location>
        <begin position="397"/>
        <end position="410"/>
    </location>
</feature>
<feature type="compositionally biased region" description="Low complexity" evidence="1">
    <location>
        <begin position="92"/>
        <end position="109"/>
    </location>
</feature>
<accession>A0AA38P2S7</accession>
<feature type="region of interest" description="Disordered" evidence="1">
    <location>
        <begin position="653"/>
        <end position="815"/>
    </location>
</feature>
<feature type="compositionally biased region" description="Low complexity" evidence="1">
    <location>
        <begin position="48"/>
        <end position="57"/>
    </location>
</feature>
<feature type="compositionally biased region" description="Low complexity" evidence="1">
    <location>
        <begin position="627"/>
        <end position="639"/>
    </location>
</feature>
<feature type="region of interest" description="Disordered" evidence="1">
    <location>
        <begin position="388"/>
        <end position="426"/>
    </location>
</feature>
<sequence>MYPTSSSSTLHNTRNSQLTHNASRHYDLNTRQYASSQEFHSEKIPQHSYSSSPMSSPATYPRPRPVSPSRNTYESSSPAPYSTHSPSEAGYSRSPSYTRRFSSPSTSSSSPPPVTSPLISNTFPHRDQHYSHASRVRIVGRDTSKSYMYNAQYYDGSRNLPSNDEFDSRPKLPSFQSLFGKGETSYSSPVPNSREDDLISNLFSSPMSSPALKPILPPLRSLPTMQSEAKNCTVHTSSMSQTSPESCIPALEQRSKPTVEIDRREIGNRRVRIEMMDYSNHGPRLDFDRSNPLQNVTLHPIYHTPTRRKDLFSDEGSPSPTKDTKIIFFSPSKVSPYPRRTYFLESSERERNSPEPADERGLHRVAEISGMPDIGAVKQGVLAHSPKQAEGNLPIDSATSPSSSPSVYPSSLPPSSPPTSDAQLSPLVHGKDLSVTTVSPLTDVMDLTVEFPGVDTGAQEPQKVELHGSLEPDEKISRLEEEEGSENKPANTITKTSPSPPKEDCNESTTIVIDDDEMRDALSSFRSIEPASKSVAVTLDSTGLVACSASQHTTLQTGNQPHDLVQEQNTVECLSRLKNSKEDKNKLLDTVAELAIIHDIVTVPQASTSAHQLFPQHPGSRKRKLKATSTAPSIASSAPRVTVTVVKRFKPASSIHSGDKKGTSLANGEQREPFKPERNEETKSHSLVSKIQPQPPIRNDSSSKSSLKKSKHTEKVEKVVETKPPASLDKATSALSKPSGQSQVKSSSTVPAKRKASDERPSPEIPSTTTRSALNTSNHHTAPFTSSAIPSKPPKRPRAVILESPVPKQPSPISDNNTWVDAGWIDALAAAYGSPHAPSRVPPKVVAAQATTERDCSS</sequence>
<feature type="compositionally biased region" description="Polar residues" evidence="1">
    <location>
        <begin position="765"/>
        <end position="789"/>
    </location>
</feature>
<protein>
    <submittedName>
        <fullName evidence="2">Uncharacterized protein</fullName>
    </submittedName>
</protein>
<dbReference type="AlphaFoldDB" id="A0AA38P2S7"/>
<organism evidence="2 3">
    <name type="scientific">Lentinula raphanica</name>
    <dbReference type="NCBI Taxonomy" id="153919"/>
    <lineage>
        <taxon>Eukaryota</taxon>
        <taxon>Fungi</taxon>
        <taxon>Dikarya</taxon>
        <taxon>Basidiomycota</taxon>
        <taxon>Agaricomycotina</taxon>
        <taxon>Agaricomycetes</taxon>
        <taxon>Agaricomycetidae</taxon>
        <taxon>Agaricales</taxon>
        <taxon>Marasmiineae</taxon>
        <taxon>Omphalotaceae</taxon>
        <taxon>Lentinula</taxon>
    </lineage>
</organism>
<name>A0AA38P2S7_9AGAR</name>
<feature type="compositionally biased region" description="Polar residues" evidence="1">
    <location>
        <begin position="488"/>
        <end position="497"/>
    </location>
</feature>